<dbReference type="EMBL" id="CP102487">
    <property type="protein sequence ID" value="UUX60188.1"/>
    <property type="molecule type" value="Genomic_DNA"/>
</dbReference>
<keyword evidence="2" id="KW-0472">Membrane</keyword>
<evidence type="ECO:0000256" key="2">
    <source>
        <dbReference type="SAM" id="Phobius"/>
    </source>
</evidence>
<feature type="transmembrane region" description="Helical" evidence="2">
    <location>
        <begin position="21"/>
        <end position="41"/>
    </location>
</feature>
<keyword evidence="2" id="KW-1133">Transmembrane helix</keyword>
<evidence type="ECO:0000256" key="1">
    <source>
        <dbReference type="SAM" id="MobiDB-lite"/>
    </source>
</evidence>
<evidence type="ECO:0000313" key="4">
    <source>
        <dbReference type="Proteomes" id="UP001060018"/>
    </source>
</evidence>
<sequence>MAKHEATTTQGAHPWRATVRTIFAGLIALAALAPMIYTAAAQQSPELATGAIGGALVAAGAITRIMAIPGVEAFLQRFLPFLSAAQRNDPNVTGEPTVSEFDALLREGKDSYSVTGPHAPTEADPARYEGGK</sequence>
<evidence type="ECO:0008006" key="5">
    <source>
        <dbReference type="Google" id="ProtNLM"/>
    </source>
</evidence>
<gene>
    <name evidence="3" type="ORF">NUH22_06130</name>
</gene>
<proteinExistence type="predicted"/>
<organism evidence="3 4">
    <name type="scientific">Glutamicibacter halophytocola</name>
    <dbReference type="NCBI Taxonomy" id="1933880"/>
    <lineage>
        <taxon>Bacteria</taxon>
        <taxon>Bacillati</taxon>
        <taxon>Actinomycetota</taxon>
        <taxon>Actinomycetes</taxon>
        <taxon>Micrococcales</taxon>
        <taxon>Micrococcaceae</taxon>
        <taxon>Glutamicibacter</taxon>
    </lineage>
</organism>
<dbReference type="Proteomes" id="UP001060018">
    <property type="component" value="Chromosome"/>
</dbReference>
<keyword evidence="2" id="KW-0812">Transmembrane</keyword>
<evidence type="ECO:0000313" key="3">
    <source>
        <dbReference type="EMBL" id="UUX60188.1"/>
    </source>
</evidence>
<feature type="transmembrane region" description="Helical" evidence="2">
    <location>
        <begin position="47"/>
        <end position="67"/>
    </location>
</feature>
<reference evidence="3" key="1">
    <citation type="journal article" date="2022" name="Pest Manag. Sci.">
        <title>Glutamicibacter halophytocola-mediated host fitness of potato tuber moth on Solanaceae crops.</title>
        <authorList>
            <person name="Wang W."/>
            <person name="Xiao G."/>
            <person name="Du G."/>
            <person name="Chang L."/>
            <person name="Yang Y."/>
            <person name="Ye J."/>
            <person name="Chen B."/>
        </authorList>
    </citation>
    <scope>NUCLEOTIDE SEQUENCE</scope>
    <source>
        <strain evidence="3">S2</strain>
    </source>
</reference>
<accession>A0AA94Y0N5</accession>
<dbReference type="RefSeq" id="WP_257746173.1">
    <property type="nucleotide sequence ID" value="NZ_CP102487.1"/>
</dbReference>
<dbReference type="AlphaFoldDB" id="A0AA94Y0N5"/>
<name>A0AA94Y0N5_9MICC</name>
<protein>
    <recommendedName>
        <fullName evidence="5">Holin</fullName>
    </recommendedName>
</protein>
<feature type="region of interest" description="Disordered" evidence="1">
    <location>
        <begin position="110"/>
        <end position="132"/>
    </location>
</feature>